<keyword evidence="4" id="KW-0805">Transcription regulation</keyword>
<dbReference type="PROSITE" id="PS51294">
    <property type="entry name" value="HTH_MYB"/>
    <property type="match status" value="2"/>
</dbReference>
<dbReference type="PANTHER" id="PTHR47994:SF5">
    <property type="entry name" value="F14D16.11-RELATED"/>
    <property type="match status" value="1"/>
</dbReference>
<dbReference type="AlphaFoldDB" id="A0A2P5F676"/>
<proteinExistence type="predicted"/>
<keyword evidence="2" id="KW-0217">Developmental protein</keyword>
<evidence type="ECO:0000313" key="11">
    <source>
        <dbReference type="Proteomes" id="UP000237000"/>
    </source>
</evidence>
<evidence type="ECO:0000313" key="10">
    <source>
        <dbReference type="EMBL" id="PON93290.1"/>
    </source>
</evidence>
<dbReference type="CDD" id="cd00167">
    <property type="entry name" value="SANT"/>
    <property type="match status" value="2"/>
</dbReference>
<evidence type="ECO:0000256" key="6">
    <source>
        <dbReference type="ARBA" id="ARBA00023163"/>
    </source>
</evidence>
<keyword evidence="11" id="KW-1185">Reference proteome</keyword>
<dbReference type="PROSITE" id="PS50090">
    <property type="entry name" value="MYB_LIKE"/>
    <property type="match status" value="2"/>
</dbReference>
<feature type="domain" description="Myb-like" evidence="8">
    <location>
        <begin position="9"/>
        <end position="61"/>
    </location>
</feature>
<dbReference type="GO" id="GO:0005634">
    <property type="term" value="C:nucleus"/>
    <property type="evidence" value="ECO:0007669"/>
    <property type="project" value="UniProtKB-SubCell"/>
</dbReference>
<dbReference type="Gene3D" id="1.10.10.60">
    <property type="entry name" value="Homeodomain-like"/>
    <property type="match status" value="2"/>
</dbReference>
<keyword evidence="6" id="KW-0804">Transcription</keyword>
<keyword evidence="3" id="KW-0677">Repeat</keyword>
<dbReference type="InterPro" id="IPR001005">
    <property type="entry name" value="SANT/Myb"/>
</dbReference>
<dbReference type="SUPFAM" id="SSF46689">
    <property type="entry name" value="Homeodomain-like"/>
    <property type="match status" value="1"/>
</dbReference>
<dbReference type="OrthoDB" id="2143914at2759"/>
<evidence type="ECO:0000256" key="7">
    <source>
        <dbReference type="ARBA" id="ARBA00023242"/>
    </source>
</evidence>
<dbReference type="Proteomes" id="UP000237000">
    <property type="component" value="Unassembled WGS sequence"/>
</dbReference>
<comment type="subcellular location">
    <subcellularLocation>
        <location evidence="1">Nucleus</location>
    </subcellularLocation>
</comment>
<evidence type="ECO:0000256" key="3">
    <source>
        <dbReference type="ARBA" id="ARBA00022737"/>
    </source>
</evidence>
<keyword evidence="7" id="KW-0539">Nucleus</keyword>
<protein>
    <submittedName>
        <fullName evidence="10">MYB transcription factor</fullName>
    </submittedName>
</protein>
<name>A0A2P5F676_TREOI</name>
<reference evidence="11" key="1">
    <citation type="submission" date="2016-06" db="EMBL/GenBank/DDBJ databases">
        <title>Parallel loss of symbiosis genes in relatives of nitrogen-fixing non-legume Parasponia.</title>
        <authorList>
            <person name="Van Velzen R."/>
            <person name="Holmer R."/>
            <person name="Bu F."/>
            <person name="Rutten L."/>
            <person name="Van Zeijl A."/>
            <person name="Liu W."/>
            <person name="Santuari L."/>
            <person name="Cao Q."/>
            <person name="Sharma T."/>
            <person name="Shen D."/>
            <person name="Roswanjaya Y."/>
            <person name="Wardhani T."/>
            <person name="Kalhor M.S."/>
            <person name="Jansen J."/>
            <person name="Van den Hoogen J."/>
            <person name="Gungor B."/>
            <person name="Hartog M."/>
            <person name="Hontelez J."/>
            <person name="Verver J."/>
            <person name="Yang W.-C."/>
            <person name="Schijlen E."/>
            <person name="Repin R."/>
            <person name="Schilthuizen M."/>
            <person name="Schranz E."/>
            <person name="Heidstra R."/>
            <person name="Miyata K."/>
            <person name="Fedorova E."/>
            <person name="Kohlen W."/>
            <person name="Bisseling T."/>
            <person name="Smit S."/>
            <person name="Geurts R."/>
        </authorList>
    </citation>
    <scope>NUCLEOTIDE SEQUENCE [LARGE SCALE GENOMIC DNA]</scope>
    <source>
        <strain evidence="11">cv. RG33-2</strain>
    </source>
</reference>
<organism evidence="10 11">
    <name type="scientific">Trema orientale</name>
    <name type="common">Charcoal tree</name>
    <name type="synonym">Celtis orientalis</name>
    <dbReference type="NCBI Taxonomy" id="63057"/>
    <lineage>
        <taxon>Eukaryota</taxon>
        <taxon>Viridiplantae</taxon>
        <taxon>Streptophyta</taxon>
        <taxon>Embryophyta</taxon>
        <taxon>Tracheophyta</taxon>
        <taxon>Spermatophyta</taxon>
        <taxon>Magnoliopsida</taxon>
        <taxon>eudicotyledons</taxon>
        <taxon>Gunneridae</taxon>
        <taxon>Pentapetalae</taxon>
        <taxon>rosids</taxon>
        <taxon>fabids</taxon>
        <taxon>Rosales</taxon>
        <taxon>Cannabaceae</taxon>
        <taxon>Trema</taxon>
    </lineage>
</organism>
<evidence type="ECO:0000256" key="4">
    <source>
        <dbReference type="ARBA" id="ARBA00023015"/>
    </source>
</evidence>
<dbReference type="InterPro" id="IPR015495">
    <property type="entry name" value="Myb_TF_plants"/>
</dbReference>
<gene>
    <name evidence="10" type="primary">TorMYB1</name>
    <name evidence="10" type="ORF">TorRG33x02_108610</name>
</gene>
<dbReference type="GO" id="GO:0048658">
    <property type="term" value="P:anther wall tapetum development"/>
    <property type="evidence" value="ECO:0007669"/>
    <property type="project" value="UniProtKB-ARBA"/>
</dbReference>
<evidence type="ECO:0000256" key="1">
    <source>
        <dbReference type="ARBA" id="ARBA00004123"/>
    </source>
</evidence>
<dbReference type="GO" id="GO:0003677">
    <property type="term" value="F:DNA binding"/>
    <property type="evidence" value="ECO:0007669"/>
    <property type="project" value="UniProtKB-KW"/>
</dbReference>
<accession>A0A2P5F676</accession>
<dbReference type="InParanoid" id="A0A2P5F676"/>
<keyword evidence="5" id="KW-0238">DNA-binding</keyword>
<evidence type="ECO:0000256" key="5">
    <source>
        <dbReference type="ARBA" id="ARBA00023125"/>
    </source>
</evidence>
<sequence length="361" mass="40426">MVRPPYCDKPNLKRGLWSAEEDARMLEYVSKHGEGKWTSVPKRAGLRRCGKSCRLRWTNHLRPDLKHESFTPKEEQLIVKLHAAIGSRWSMIAQQLPGRTDNDVKNYWNTKLRKKLTEMGIDPVTHKPFSQILADYGNVGGLPKSGMRIGSLNKDLKNAILMKTEPKGFPNTSRHFVPLPSPTITMNISPKTEPTQESFLSNDNNILSNDKSLNLLSQLQAIKLVTEASNYKQNYESSLPSFYPEATFSSSSSSSSSCSSGAQEMSPLAFNWNDFILEDAFPPNEAQEQQNNMAEFISSQNLIIPDSQIQSEGATNMDNNTSISSNGAISETCESSFVEALLARENEMLLEFPDLMAEAFY</sequence>
<evidence type="ECO:0000259" key="8">
    <source>
        <dbReference type="PROSITE" id="PS50090"/>
    </source>
</evidence>
<dbReference type="GO" id="GO:0009555">
    <property type="term" value="P:pollen development"/>
    <property type="evidence" value="ECO:0007669"/>
    <property type="project" value="UniProtKB-ARBA"/>
</dbReference>
<feature type="domain" description="Myb-like" evidence="8">
    <location>
        <begin position="62"/>
        <end position="112"/>
    </location>
</feature>
<dbReference type="SMART" id="SM00717">
    <property type="entry name" value="SANT"/>
    <property type="match status" value="2"/>
</dbReference>
<evidence type="ECO:0000256" key="2">
    <source>
        <dbReference type="ARBA" id="ARBA00022473"/>
    </source>
</evidence>
<dbReference type="STRING" id="63057.A0A2P5F676"/>
<dbReference type="InterPro" id="IPR009057">
    <property type="entry name" value="Homeodomain-like_sf"/>
</dbReference>
<feature type="domain" description="HTH myb-type" evidence="9">
    <location>
        <begin position="66"/>
        <end position="116"/>
    </location>
</feature>
<dbReference type="InterPro" id="IPR017930">
    <property type="entry name" value="Myb_dom"/>
</dbReference>
<feature type="domain" description="HTH myb-type" evidence="9">
    <location>
        <begin position="9"/>
        <end position="65"/>
    </location>
</feature>
<dbReference type="FunFam" id="1.10.10.60:FF:000015">
    <property type="entry name" value="Transcription factor RAX3"/>
    <property type="match status" value="1"/>
</dbReference>
<dbReference type="Pfam" id="PF00249">
    <property type="entry name" value="Myb_DNA-binding"/>
    <property type="match status" value="2"/>
</dbReference>
<evidence type="ECO:0000259" key="9">
    <source>
        <dbReference type="PROSITE" id="PS51294"/>
    </source>
</evidence>
<comment type="caution">
    <text evidence="10">The sequence shown here is derived from an EMBL/GenBank/DDBJ whole genome shotgun (WGS) entry which is preliminary data.</text>
</comment>
<dbReference type="PANTHER" id="PTHR47994">
    <property type="entry name" value="F14D16.11-RELATED"/>
    <property type="match status" value="1"/>
</dbReference>
<dbReference type="EMBL" id="JXTC01000059">
    <property type="protein sequence ID" value="PON93290.1"/>
    <property type="molecule type" value="Genomic_DNA"/>
</dbReference>
<dbReference type="FunFam" id="1.10.10.60:FF:000204">
    <property type="entry name" value="transcription factor MYB80"/>
    <property type="match status" value="1"/>
</dbReference>